<dbReference type="EMBL" id="DXDX01000052">
    <property type="protein sequence ID" value="HIY20801.1"/>
    <property type="molecule type" value="Genomic_DNA"/>
</dbReference>
<protein>
    <submittedName>
        <fullName evidence="4">S-layer homology domain-containing protein</fullName>
    </submittedName>
</protein>
<dbReference type="Gene3D" id="3.10.620.30">
    <property type="match status" value="1"/>
</dbReference>
<evidence type="ECO:0000256" key="2">
    <source>
        <dbReference type="SAM" id="MobiDB-lite"/>
    </source>
</evidence>
<dbReference type="Gene3D" id="2.60.40.2700">
    <property type="match status" value="1"/>
</dbReference>
<dbReference type="Pfam" id="PF00395">
    <property type="entry name" value="SLH"/>
    <property type="match status" value="2"/>
</dbReference>
<dbReference type="Gene3D" id="2.60.40.3630">
    <property type="match status" value="1"/>
</dbReference>
<comment type="caution">
    <text evidence="4">The sequence shown here is derived from an EMBL/GenBank/DDBJ whole genome shotgun (WGS) entry which is preliminary data.</text>
</comment>
<accession>A0A9D1YAG3</accession>
<dbReference type="InterPro" id="IPR038765">
    <property type="entry name" value="Papain-like_cys_pep_sf"/>
</dbReference>
<feature type="compositionally biased region" description="Polar residues" evidence="2">
    <location>
        <begin position="1075"/>
        <end position="1099"/>
    </location>
</feature>
<reference evidence="4" key="2">
    <citation type="submission" date="2021-04" db="EMBL/GenBank/DDBJ databases">
        <authorList>
            <person name="Gilroy R."/>
        </authorList>
    </citation>
    <scope>NUCLEOTIDE SEQUENCE</scope>
    <source>
        <strain evidence="4">ChiBcec16_6824</strain>
    </source>
</reference>
<dbReference type="CDD" id="cd00063">
    <property type="entry name" value="FN3"/>
    <property type="match status" value="1"/>
</dbReference>
<dbReference type="InterPro" id="IPR001119">
    <property type="entry name" value="SLH_dom"/>
</dbReference>
<keyword evidence="1" id="KW-0677">Repeat</keyword>
<gene>
    <name evidence="4" type="ORF">H9841_02730</name>
</gene>
<dbReference type="PROSITE" id="PS51272">
    <property type="entry name" value="SLH"/>
    <property type="match status" value="2"/>
</dbReference>
<reference evidence="4" key="1">
    <citation type="journal article" date="2021" name="PeerJ">
        <title>Extensive microbial diversity within the chicken gut microbiome revealed by metagenomics and culture.</title>
        <authorList>
            <person name="Gilroy R."/>
            <person name="Ravi A."/>
            <person name="Getino M."/>
            <person name="Pursley I."/>
            <person name="Horton D.L."/>
            <person name="Alikhan N.F."/>
            <person name="Baker D."/>
            <person name="Gharbi K."/>
            <person name="Hall N."/>
            <person name="Watson M."/>
            <person name="Adriaenssens E.M."/>
            <person name="Foster-Nyarko E."/>
            <person name="Jarju S."/>
            <person name="Secka A."/>
            <person name="Antonio M."/>
            <person name="Oren A."/>
            <person name="Chaudhuri R.R."/>
            <person name="La Ragione R."/>
            <person name="Hildebrand F."/>
            <person name="Pallen M.J."/>
        </authorList>
    </citation>
    <scope>NUCLEOTIDE SEQUENCE</scope>
    <source>
        <strain evidence="4">ChiBcec16_6824</strain>
    </source>
</reference>
<feature type="domain" description="SLH" evidence="3">
    <location>
        <begin position="1312"/>
        <end position="1369"/>
    </location>
</feature>
<dbReference type="InterPro" id="IPR002931">
    <property type="entry name" value="Transglutaminase-like"/>
</dbReference>
<evidence type="ECO:0000313" key="5">
    <source>
        <dbReference type="Proteomes" id="UP000823868"/>
    </source>
</evidence>
<dbReference type="InterPro" id="IPR036116">
    <property type="entry name" value="FN3_sf"/>
</dbReference>
<evidence type="ECO:0000256" key="1">
    <source>
        <dbReference type="ARBA" id="ARBA00022737"/>
    </source>
</evidence>
<dbReference type="SUPFAM" id="SSF49265">
    <property type="entry name" value="Fibronectin type III"/>
    <property type="match status" value="1"/>
</dbReference>
<evidence type="ECO:0000259" key="3">
    <source>
        <dbReference type="PROSITE" id="PS51272"/>
    </source>
</evidence>
<proteinExistence type="predicted"/>
<feature type="compositionally biased region" description="Basic and acidic residues" evidence="2">
    <location>
        <begin position="1040"/>
        <end position="1056"/>
    </location>
</feature>
<organism evidence="4 5">
    <name type="scientific">Candidatus Flavonifractor merdigallinarum</name>
    <dbReference type="NCBI Taxonomy" id="2838589"/>
    <lineage>
        <taxon>Bacteria</taxon>
        <taxon>Bacillati</taxon>
        <taxon>Bacillota</taxon>
        <taxon>Clostridia</taxon>
        <taxon>Eubacteriales</taxon>
        <taxon>Oscillospiraceae</taxon>
        <taxon>Flavonifractor</taxon>
    </lineage>
</organism>
<feature type="compositionally biased region" description="Low complexity" evidence="2">
    <location>
        <begin position="1027"/>
        <end position="1039"/>
    </location>
</feature>
<dbReference type="InterPro" id="IPR003961">
    <property type="entry name" value="FN3_dom"/>
</dbReference>
<sequence>VQGSDNNYTATITLNGITVTVTDYSNETGTSSDYTQALNSAITTLNNDSGTYNVDAADKTRYEQVQAIHDYVCDTVSYTTSSDLTPRKFQTVYSALVEHVTVCAGYAKAFKVLCDEYKIPCVLVSGTGGTNGKQEDHMWNYVQMDDSKWYAVDCTWDDDDKTTTYHDFFLVGKDTPASNFGSNVTFGNSHTESGSWSSSSSQYQFTYPTLETNKYTPKENLTGSVSISGTAKIGEQLTASVSGSNASSFTYQWYRGSEAISGAISSTYTPATAEDVGKTITVKVTAEDYSGELTSSTTSTIAKGDGPAAPTNLTATSVTSDSITVTANDTWEYSKDNGGSWQASNVFSGLSPSTEYSIVARVKETTTHNASAPSAALTATTKAGPISAVTVSVTAPVTGTGMFVNATVTEPATGVNGEVTWYEGTSVTGTPATGTFKANTVYTAKITLTVTGDQPFANPTAVSMDGKVSNLTPGSDGSLVLTKTFPATANKTVTGITITKQPATLKYKNGDSFDPAGMEVTATYDDGSSAPVSGYTVSPDPLIVGTTNVTVTYAGKTAVVSGIIVLNIPTAENFSITLPQGAVYDGKEKTASVTVNATVAGMGNVTAIKYNGNTTPPVNAGSYTVTFDVAEGTGYAAATDLPAGSFTIAKADQAALTITSAGPATYGENYPLTTSGGSGDGAVTFAVTDGTGKATISGSNLVPVQVGDVTVTATKAGDNNYNSITSAEATITINKADYPNATTASGYVKAETAGYVILPALPDGASYGEVSFGDAATTAEYVTNLTLDGSKLSYTGGKSVVVGGTYTLKVVIHGGVNYNDSALTLKLTGTNLFTPSVTVEPISITYTGSALKNSDIKGTATYNGESVSGTWTWSSGANPPVNVADSGEHTVFFTPDDQKTYTTVTATVKVTISKATPTGAPKYTAITTSGKTLADAGLTVQGGTFSVPGTVAWELPGTTAVQSNTSYKWIFTPTDQGNYNTINGIVVLYTVTPSSGGGGGSSSSHDDDDDYTPSGNTTTERNPDGSTTTTVTKPNGTKTETTKHPDGSKEVVETAKDGTVTTTSTDKSGNETKTVENPNGSSKTTVTNRDGSGSTTTLSQNGQVTAEVTLPASVVEEAGSAAVTLPMPSVPVTTSRTGASTITVDLPTGSSAKVEIPVKNPTTGTVAILVKADGTEEVIKTSVTTRDGVSVTLSDGDTVKIVDNGKTFQDVPYTHWGSEAVNFATSRELFAGTSATTFGPETPMTRAMIVTVLARFEGVDTSTGATWYTAGRQWAMANGISDGTNMEQNLSREQLAAMLYRYAGSPAVTGSLSGYPDGASVSAYATDAMTWAVENGLIAGTGSGALDPQGEATRAQVAAILMRFVESMA</sequence>
<evidence type="ECO:0000313" key="4">
    <source>
        <dbReference type="EMBL" id="HIY20801.1"/>
    </source>
</evidence>
<dbReference type="Pfam" id="PF01841">
    <property type="entry name" value="Transglut_core"/>
    <property type="match status" value="1"/>
</dbReference>
<feature type="non-terminal residue" evidence="4">
    <location>
        <position position="1"/>
    </location>
</feature>
<name>A0A9D1YAG3_9FIRM</name>
<feature type="compositionally biased region" description="Polar residues" evidence="2">
    <location>
        <begin position="1013"/>
        <end position="1026"/>
    </location>
</feature>
<dbReference type="SMART" id="SM00460">
    <property type="entry name" value="TGc"/>
    <property type="match status" value="1"/>
</dbReference>
<dbReference type="SUPFAM" id="SSF54001">
    <property type="entry name" value="Cysteine proteinases"/>
    <property type="match status" value="1"/>
</dbReference>
<feature type="domain" description="SLH" evidence="3">
    <location>
        <begin position="1204"/>
        <end position="1267"/>
    </location>
</feature>
<dbReference type="InterPro" id="IPR022038">
    <property type="entry name" value="Ig-like_bact"/>
</dbReference>
<feature type="region of interest" description="Disordered" evidence="2">
    <location>
        <begin position="994"/>
        <end position="1099"/>
    </location>
</feature>
<dbReference type="Pfam" id="PF07523">
    <property type="entry name" value="Big_3"/>
    <property type="match status" value="1"/>
</dbReference>
<dbReference type="Proteomes" id="UP000823868">
    <property type="component" value="Unassembled WGS sequence"/>
</dbReference>